<feature type="non-terminal residue" evidence="1">
    <location>
        <position position="1"/>
    </location>
</feature>
<name>A0A9W4TCJ3_9GLOM</name>
<evidence type="ECO:0000313" key="2">
    <source>
        <dbReference type="Proteomes" id="UP001153678"/>
    </source>
</evidence>
<dbReference type="Proteomes" id="UP001153678">
    <property type="component" value="Unassembled WGS sequence"/>
</dbReference>
<dbReference type="AlphaFoldDB" id="A0A9W4TCJ3"/>
<accession>A0A9W4TCJ3</accession>
<evidence type="ECO:0000313" key="1">
    <source>
        <dbReference type="EMBL" id="CAI2199970.1"/>
    </source>
</evidence>
<gene>
    <name evidence="1" type="ORF">FWILDA_LOCUS19337</name>
</gene>
<comment type="caution">
    <text evidence="1">The sequence shown here is derived from an EMBL/GenBank/DDBJ whole genome shotgun (WGS) entry which is preliminary data.</text>
</comment>
<keyword evidence="2" id="KW-1185">Reference proteome</keyword>
<reference evidence="1" key="1">
    <citation type="submission" date="2022-08" db="EMBL/GenBank/DDBJ databases">
        <authorList>
            <person name="Kallberg Y."/>
            <person name="Tangrot J."/>
            <person name="Rosling A."/>
        </authorList>
    </citation>
    <scope>NUCLEOTIDE SEQUENCE</scope>
    <source>
        <strain evidence="1">Wild A</strain>
    </source>
</reference>
<dbReference type="OrthoDB" id="2406250at2759"/>
<proteinExistence type="predicted"/>
<organism evidence="1 2">
    <name type="scientific">Funneliformis geosporum</name>
    <dbReference type="NCBI Taxonomy" id="1117311"/>
    <lineage>
        <taxon>Eukaryota</taxon>
        <taxon>Fungi</taxon>
        <taxon>Fungi incertae sedis</taxon>
        <taxon>Mucoromycota</taxon>
        <taxon>Glomeromycotina</taxon>
        <taxon>Glomeromycetes</taxon>
        <taxon>Glomerales</taxon>
        <taxon>Glomeraceae</taxon>
        <taxon>Funneliformis</taxon>
    </lineage>
</organism>
<protein>
    <submittedName>
        <fullName evidence="1">3304_t:CDS:1</fullName>
    </submittedName>
</protein>
<sequence>HGIYDTYFECLQKTALKIWKNLGHKKSSDQELHAQIRKYFDQDSCYNSPYTPN</sequence>
<dbReference type="EMBL" id="CAMKVN010022896">
    <property type="protein sequence ID" value="CAI2199970.1"/>
    <property type="molecule type" value="Genomic_DNA"/>
</dbReference>